<dbReference type="RefSeq" id="WP_002697854.1">
    <property type="nucleotide sequence ID" value="NZ_CDNC01000003.1"/>
</dbReference>
<keyword evidence="1" id="KW-0812">Transmembrane</keyword>
<accession>A0A0B7GV54</accession>
<feature type="transmembrane region" description="Helical" evidence="1">
    <location>
        <begin position="57"/>
        <end position="76"/>
    </location>
</feature>
<reference evidence="4" key="2">
    <citation type="submission" date="2015-01" db="EMBL/GenBank/DDBJ databases">
        <authorList>
            <person name="Manzoor Shahid"/>
            <person name="Zubair Saima"/>
        </authorList>
    </citation>
    <scope>NUCLEOTIDE SEQUENCE [LARGE SCALE GENOMIC DNA]</scope>
    <source>
        <strain evidence="4">V1</strain>
    </source>
</reference>
<organism evidence="2 4">
    <name type="scientific">Treponema phagedenis</name>
    <dbReference type="NCBI Taxonomy" id="162"/>
    <lineage>
        <taxon>Bacteria</taxon>
        <taxon>Pseudomonadati</taxon>
        <taxon>Spirochaetota</taxon>
        <taxon>Spirochaetia</taxon>
        <taxon>Spirochaetales</taxon>
        <taxon>Treponemataceae</taxon>
        <taxon>Treponema</taxon>
    </lineage>
</organism>
<feature type="transmembrane region" description="Helical" evidence="1">
    <location>
        <begin position="119"/>
        <end position="142"/>
    </location>
</feature>
<reference evidence="3 5" key="3">
    <citation type="submission" date="2019-08" db="EMBL/GenBank/DDBJ databases">
        <authorList>
            <person name="Kuhnert P."/>
        </authorList>
    </citation>
    <scope>NUCLEOTIDE SEQUENCE [LARGE SCALE GENOMIC DNA]</scope>
    <source>
        <strain evidence="3 5">B36.5</strain>
    </source>
</reference>
<dbReference type="EMBL" id="CDNC01000003">
    <property type="protein sequence ID" value="CEM60855.1"/>
    <property type="molecule type" value="Genomic_DNA"/>
</dbReference>
<feature type="transmembrane region" description="Helical" evidence="1">
    <location>
        <begin position="30"/>
        <end position="50"/>
    </location>
</feature>
<evidence type="ECO:0000313" key="2">
    <source>
        <dbReference type="EMBL" id="CEM60855.1"/>
    </source>
</evidence>
<keyword evidence="1" id="KW-0472">Membrane</keyword>
<feature type="transmembrane region" description="Helical" evidence="1">
    <location>
        <begin position="88"/>
        <end position="107"/>
    </location>
</feature>
<sequence>MKFKDQIIVLLITSVISVIANWIGPKISPLLGIPGVVILALLCVAGILLAKVIPGKIPAVAYIVTIATIMTIPGVPFSEHISYYTSKVNFTTLCTPILAYAGIYTGANLEGLKKTGPRIVLLAVLVILGTYVGSALIAEVILKMLGQI</sequence>
<evidence type="ECO:0000256" key="1">
    <source>
        <dbReference type="SAM" id="Phobius"/>
    </source>
</evidence>
<dbReference type="GeneID" id="57752828"/>
<feature type="transmembrane region" description="Helical" evidence="1">
    <location>
        <begin position="7"/>
        <end position="24"/>
    </location>
</feature>
<evidence type="ECO:0000313" key="5">
    <source>
        <dbReference type="Proteomes" id="UP000323594"/>
    </source>
</evidence>
<dbReference type="OrthoDB" id="6443879at2"/>
<dbReference type="Proteomes" id="UP000323594">
    <property type="component" value="Chromosome"/>
</dbReference>
<evidence type="ECO:0000313" key="4">
    <source>
        <dbReference type="Proteomes" id="UP000042527"/>
    </source>
</evidence>
<keyword evidence="4" id="KW-1185">Reference proteome</keyword>
<dbReference type="AlphaFoldDB" id="A0A0B7GV54"/>
<dbReference type="Proteomes" id="UP000042527">
    <property type="component" value="Unassembled WGS sequence"/>
</dbReference>
<dbReference type="EMBL" id="CP042817">
    <property type="protein sequence ID" value="QEJ97717.1"/>
    <property type="molecule type" value="Genomic_DNA"/>
</dbReference>
<reference evidence="2" key="1">
    <citation type="submission" date="2015-01" db="EMBL/GenBank/DDBJ databases">
        <authorList>
            <person name="Xiang T."/>
            <person name="Song Y."/>
            <person name="Huang L."/>
            <person name="Wang B."/>
            <person name="Wu P."/>
        </authorList>
    </citation>
    <scope>NUCLEOTIDE SEQUENCE [LARGE SCALE GENOMIC DNA]</scope>
    <source>
        <strain evidence="2">V1</strain>
    </source>
</reference>
<protein>
    <submittedName>
        <fullName evidence="3">DUF340 domain-containing protein</fullName>
    </submittedName>
</protein>
<proteinExistence type="predicted"/>
<evidence type="ECO:0000313" key="3">
    <source>
        <dbReference type="EMBL" id="QEJ97717.1"/>
    </source>
</evidence>
<keyword evidence="1" id="KW-1133">Transmembrane helix</keyword>
<gene>
    <name evidence="3" type="ORF">FUT82_06720</name>
    <name evidence="2" type="ORF">TPHV1_110081</name>
</gene>
<name>A0A0B7GV54_TREPH</name>